<evidence type="ECO:0000256" key="2">
    <source>
        <dbReference type="ARBA" id="ARBA00004651"/>
    </source>
</evidence>
<keyword evidence="6" id="KW-0597">Phosphoprotein</keyword>
<keyword evidence="15 23" id="KW-0472">Membrane</keyword>
<feature type="transmembrane region" description="Helical" evidence="23">
    <location>
        <begin position="1731"/>
        <end position="1751"/>
    </location>
</feature>
<evidence type="ECO:0000256" key="9">
    <source>
        <dbReference type="ARBA" id="ARBA00022692"/>
    </source>
</evidence>
<feature type="transmembrane region" description="Helical" evidence="23">
    <location>
        <begin position="753"/>
        <end position="771"/>
    </location>
</feature>
<feature type="region of interest" description="Disordered" evidence="22">
    <location>
        <begin position="2038"/>
        <end position="2067"/>
    </location>
</feature>
<feature type="transmembrane region" description="Helical" evidence="23">
    <location>
        <begin position="359"/>
        <end position="380"/>
    </location>
</feature>
<evidence type="ECO:0000256" key="17">
    <source>
        <dbReference type="ARBA" id="ARBA00023303"/>
    </source>
</evidence>
<dbReference type="Pfam" id="PF00520">
    <property type="entry name" value="Ion_trans"/>
    <property type="match status" value="4"/>
</dbReference>
<dbReference type="GO" id="GO:0008331">
    <property type="term" value="F:high voltage-gated calcium channel activity"/>
    <property type="evidence" value="ECO:0007669"/>
    <property type="project" value="TreeGrafter"/>
</dbReference>
<dbReference type="SUPFAM" id="SSF81324">
    <property type="entry name" value="Voltage-gated potassium channels"/>
    <property type="match status" value="4"/>
</dbReference>
<dbReference type="Proteomes" id="UP000694700">
    <property type="component" value="Unplaced"/>
</dbReference>
<feature type="transmembrane region" description="Helical" evidence="23">
    <location>
        <begin position="1591"/>
        <end position="1608"/>
    </location>
</feature>
<accession>A0A8C2ANA1</accession>
<feature type="region of interest" description="Disordered" evidence="22">
    <location>
        <begin position="1843"/>
        <end position="1866"/>
    </location>
</feature>
<comment type="similarity">
    <text evidence="19">Belongs to the calcium channel alpha-1 subunit (TC 1.A.1.11) family. CACNA1G subfamily.</text>
</comment>
<feature type="transmembrane region" description="Helical" evidence="23">
    <location>
        <begin position="1268"/>
        <end position="1286"/>
    </location>
</feature>
<evidence type="ECO:0000256" key="6">
    <source>
        <dbReference type="ARBA" id="ARBA00022553"/>
    </source>
</evidence>
<feature type="binding site" evidence="20">
    <location>
        <position position="932"/>
    </location>
    <ligand>
        <name>Ca(2+)</name>
        <dbReference type="ChEBI" id="CHEBI:29108"/>
    </ligand>
</feature>
<feature type="region of interest" description="Disordered" evidence="22">
    <location>
        <begin position="2090"/>
        <end position="2193"/>
    </location>
</feature>
<feature type="transmembrane region" description="Helical" evidence="23">
    <location>
        <begin position="874"/>
        <end position="893"/>
    </location>
</feature>
<comment type="function">
    <text evidence="21">Voltage-sensitive calcium channels (VSCC) mediate the entry of calcium ions into excitable cells and are also involved in a variety of calcium-dependent processes, including muscle contraction, hormone or neurotransmitter release, gene expression, cell motility, cell division and cell death. This channel gives rise to T-type calcium currents. T-type calcium channels belong to the "low-voltage activated (LVA)" group and are strongly blocked by nickel and mibefradil. A particularity of this type of channels is an opening at quite negative potentials, and a voltage-dependent inactivation. T-type channels serve pacemaking functions in both central neurons and cardiac nodal cells and support calcium signaling in secretory cells and vascular smooth muscle. They may also be involved in the modulation of firing patterns of neurons which is important for information processing as well as in cell growth processes.</text>
</comment>
<feature type="transmembrane region" description="Helical" evidence="23">
    <location>
        <begin position="1628"/>
        <end position="1647"/>
    </location>
</feature>
<evidence type="ECO:0000256" key="19">
    <source>
        <dbReference type="ARBA" id="ARBA00061006"/>
    </source>
</evidence>
<evidence type="ECO:0000256" key="10">
    <source>
        <dbReference type="ARBA" id="ARBA00022737"/>
    </source>
</evidence>
<evidence type="ECO:0000256" key="11">
    <source>
        <dbReference type="ARBA" id="ARBA00022837"/>
    </source>
</evidence>
<keyword evidence="17" id="KW-0407">Ion channel</keyword>
<evidence type="ECO:0000256" key="18">
    <source>
        <dbReference type="ARBA" id="ARBA00036634"/>
    </source>
</evidence>
<keyword evidence="3" id="KW-0813">Transport</keyword>
<evidence type="ECO:0000256" key="12">
    <source>
        <dbReference type="ARBA" id="ARBA00022882"/>
    </source>
</evidence>
<dbReference type="GO" id="GO:0005891">
    <property type="term" value="C:voltage-gated calcium channel complex"/>
    <property type="evidence" value="ECO:0007669"/>
    <property type="project" value="InterPro"/>
</dbReference>
<evidence type="ECO:0000256" key="8">
    <source>
        <dbReference type="ARBA" id="ARBA00022673"/>
    </source>
</evidence>
<feature type="compositionally biased region" description="Low complexity" evidence="22">
    <location>
        <begin position="1078"/>
        <end position="1105"/>
    </location>
</feature>
<feature type="transmembrane region" description="Helical" evidence="23">
    <location>
        <begin position="143"/>
        <end position="163"/>
    </location>
</feature>
<feature type="binding site" evidence="20">
    <location>
        <position position="371"/>
    </location>
    <ligand>
        <name>Ca(2+)</name>
        <dbReference type="ChEBI" id="CHEBI:29108"/>
    </ligand>
</feature>
<dbReference type="InterPro" id="IPR005821">
    <property type="entry name" value="Ion_trans_dom"/>
</dbReference>
<keyword evidence="12 21" id="KW-0851">Voltage-gated channel</keyword>
<dbReference type="PRINTS" id="PR01629">
    <property type="entry name" value="TVDCCALPHA1"/>
</dbReference>
<feature type="transmembrane region" description="Helical" evidence="23">
    <location>
        <begin position="234"/>
        <end position="257"/>
    </location>
</feature>
<evidence type="ECO:0000256" key="16">
    <source>
        <dbReference type="ARBA" id="ARBA00023180"/>
    </source>
</evidence>
<comment type="catalytic activity">
    <reaction evidence="18">
        <text>Ca(2+)(in) = Ca(2+)(out)</text>
        <dbReference type="Rhea" id="RHEA:29671"/>
        <dbReference type="ChEBI" id="CHEBI:29108"/>
    </reaction>
</comment>
<evidence type="ECO:0000313" key="25">
    <source>
        <dbReference type="Ensembl" id="ENSCCRP00015108179.1"/>
    </source>
</evidence>
<feature type="transmembrane region" description="Helical" evidence="23">
    <location>
        <begin position="1403"/>
        <end position="1425"/>
    </location>
</feature>
<feature type="compositionally biased region" description="Polar residues" evidence="22">
    <location>
        <begin position="1188"/>
        <end position="1204"/>
    </location>
</feature>
<feature type="transmembrane region" description="Helical" evidence="23">
    <location>
        <begin position="950"/>
        <end position="973"/>
    </location>
</feature>
<dbReference type="GO" id="GO:0005737">
    <property type="term" value="C:cytoplasm"/>
    <property type="evidence" value="ECO:0007669"/>
    <property type="project" value="UniProtKB-SubCell"/>
</dbReference>
<keyword evidence="7 21" id="KW-0109">Calcium transport</keyword>
<feature type="transmembrane region" description="Helical" evidence="23">
    <location>
        <begin position="1811"/>
        <end position="1832"/>
    </location>
</feature>
<feature type="compositionally biased region" description="Basic and acidic residues" evidence="22">
    <location>
        <begin position="38"/>
        <end position="52"/>
    </location>
</feature>
<feature type="transmembrane region" description="Helical" evidence="23">
    <location>
        <begin position="386"/>
        <end position="411"/>
    </location>
</feature>
<keyword evidence="8 21" id="KW-0107">Calcium channel</keyword>
<dbReference type="FunFam" id="1.10.287.70:FF:000014">
    <property type="entry name" value="Voltage-dependent T-type calcium channel subunit alpha"/>
    <property type="match status" value="1"/>
</dbReference>
<dbReference type="GO" id="GO:0008332">
    <property type="term" value="F:low voltage-gated calcium channel activity"/>
    <property type="evidence" value="ECO:0007669"/>
    <property type="project" value="UniProtKB-ARBA"/>
</dbReference>
<dbReference type="FunFam" id="1.10.287.70:FF:000029">
    <property type="entry name" value="Voltage-dependent T-type calcium channel subunit alpha"/>
    <property type="match status" value="1"/>
</dbReference>
<dbReference type="FunFam" id="1.20.120.350:FF:000012">
    <property type="entry name" value="Voltage-dependent T-type calcium channel subunit alpha"/>
    <property type="match status" value="1"/>
</dbReference>
<feature type="transmembrane region" description="Helical" evidence="23">
    <location>
        <begin position="1504"/>
        <end position="1528"/>
    </location>
</feature>
<evidence type="ECO:0000259" key="24">
    <source>
        <dbReference type="Pfam" id="PF00520"/>
    </source>
</evidence>
<comment type="subcellular location">
    <subcellularLocation>
        <location evidence="2">Cell membrane</location>
        <topology evidence="2">Multi-pass membrane protein</topology>
    </subcellularLocation>
    <subcellularLocation>
        <location evidence="1">Cytoplasm</location>
    </subcellularLocation>
    <subcellularLocation>
        <location evidence="21">Membrane</location>
        <topology evidence="21">Multi-pass membrane protein</topology>
    </subcellularLocation>
</comment>
<feature type="domain" description="Ion transport" evidence="24">
    <location>
        <begin position="108"/>
        <end position="422"/>
    </location>
</feature>
<feature type="region of interest" description="Disordered" evidence="22">
    <location>
        <begin position="1984"/>
        <end position="2023"/>
    </location>
</feature>
<dbReference type="GO" id="GO:0046872">
    <property type="term" value="F:metal ion binding"/>
    <property type="evidence" value="ECO:0007669"/>
    <property type="project" value="UniProtKB-KW"/>
</dbReference>
<evidence type="ECO:0000313" key="26">
    <source>
        <dbReference type="Proteomes" id="UP000694700"/>
    </source>
</evidence>
<dbReference type="Ensembl" id="ENSCCRT00015111614.1">
    <property type="protein sequence ID" value="ENSCCRP00015108179.1"/>
    <property type="gene ID" value="ENSCCRG00015042849.1"/>
</dbReference>
<dbReference type="InterPro" id="IPR050599">
    <property type="entry name" value="VDCC_alpha-1_subunit"/>
</dbReference>
<feature type="domain" description="Ion transport" evidence="24">
    <location>
        <begin position="1266"/>
        <end position="1538"/>
    </location>
</feature>
<feature type="compositionally biased region" description="Basic and acidic residues" evidence="22">
    <location>
        <begin position="9"/>
        <end position="18"/>
    </location>
</feature>
<feature type="binding site" evidence="20">
    <location>
        <position position="1477"/>
    </location>
    <ligand>
        <name>Ca(2+)</name>
        <dbReference type="ChEBI" id="CHEBI:29108"/>
    </ligand>
</feature>
<feature type="transmembrane region" description="Helical" evidence="23">
    <location>
        <begin position="1463"/>
        <end position="1484"/>
    </location>
</feature>
<feature type="compositionally biased region" description="Low complexity" evidence="22">
    <location>
        <begin position="1125"/>
        <end position="1134"/>
    </location>
</feature>
<feature type="transmembrane region" description="Helical" evidence="23">
    <location>
        <begin position="1763"/>
        <end position="1781"/>
    </location>
</feature>
<evidence type="ECO:0000256" key="1">
    <source>
        <dbReference type="ARBA" id="ARBA00004496"/>
    </source>
</evidence>
<feature type="transmembrane region" description="Helical" evidence="23">
    <location>
        <begin position="783"/>
        <end position="804"/>
    </location>
</feature>
<evidence type="ECO:0000256" key="7">
    <source>
        <dbReference type="ARBA" id="ARBA00022568"/>
    </source>
</evidence>
<dbReference type="FunFam" id="1.20.120.350:FF:000007">
    <property type="entry name" value="Voltage-dependent T-type calcium channel subunit alpha"/>
    <property type="match status" value="1"/>
</dbReference>
<keyword evidence="20" id="KW-0479">Metal-binding</keyword>
<dbReference type="FunFam" id="1.10.287.70:FF:000018">
    <property type="entry name" value="Voltage-dependent T-type calcium channel subunit alpha"/>
    <property type="match status" value="1"/>
</dbReference>
<dbReference type="InterPro" id="IPR002077">
    <property type="entry name" value="VDCCAlpha1"/>
</dbReference>
<feature type="transmembrane region" description="Helical" evidence="23">
    <location>
        <begin position="1306"/>
        <end position="1327"/>
    </location>
</feature>
<sequence>MAEDGGNISEDHQLREAEGSSSLPRTFIRLNDLSGGGERSELESDGGERRESAVGAAAEEASACGGEPLPYPSLAPVVFFYLKQTTRPRSWCLKMVCNPYPFKLKCNMLVILLNCVTLGMFHPCEDSHCDSERCKILEDFDDFIFAFFAMEMVIKMVALGIFGKKCYLGDTWNRLDFFIVLAGMLEYSLNLQNVSFSAVRTVRVLRPLRAINRVPSMRILVTLLLDTLPMLGNVLLLCFFVFFIFGIVGVQLWAGLLRNRCFLPENFSLPTSLDLHNYYHTENDDENPFICSQPRENGMRLCSSIPTLHEEGRQCQLDMAAYNSTDNTTCVNWNKYYTNCSAGEANPFKGAINFDNIGYAWIAIFQVITLEGWVDIMYFVMDAHSFYNFIYFILLIIVGSFFMINLCLVVIATQFSETKQRESQLMKEQRVRFRSNASTLNSFSEPGSCYDELLKYLVHIIRKGTRQICHLIRAAGRRAGLRICASPPLEPPPTKRRRQKQRQGSIRHIMHHQHLQHHQYHLGNGSLRTDGSREVDNGSQSGNVNNSGHLMLPVIVPRQDPFCGSLGHSGAESVHSVYQSVGHLEPLQCGPSPSPTVLLAYKRNSVPFAAPVHKNYPTLQSSLALEQLRQRILEPGGGSCTASVLTNLNIPPTPINTSQCLVETQDTALTFDPETCPYCAKSMANDSEGVDGNEMADSDSEGVYEFTQDAHYRDSRDSNRKKKKFALGARAAKVVHFWRLVCDTFRKIVDSKYFGRGIMIAILINTLSMGIEYHEQPDELTNALEISNIVFTSLFALEMLLKLLVYGPFGYIKNPYNIFDGIIVVISVWEIVGQQGGGLSVLRTFRLMRVLKLVRFMPALQRQLVVLMKTMDNVATFCMLLMLFIFIFSILGMHLFGCKFGSERDGDTLPDRKNFDSLLWAIVTVFQILTQEDWNKVLYNGMASTSPVAALYFIALMTFGNYVLFNLLVAILVEGFQTEEVTKREDLHGQLSCIQLPIDSGVCSTPILSCPFLSVLAVVPINGHVDLKSSLTPPLITHTAATPMPIPKISGGGDPALDYESRRGSNVSMDPNNGQDKSPSSARSSPNAPWSSASSWNSRRSSWNSLGRAPSLKRQKRQSGERRSLLSGDGQSSSDEGDVGENSLGQRPRHRRMESLETRSSFDLPPDTLQVPYMHRSASIHSARPPNFLSNGKSSPSAATTQLSLDEHHSEDDNADDEGNLSRKARLYRWLEHKQPQWCRERVTWSLYLFPPQSRFRVTCNKIISHKMFDHVVLVIIFLNCITIAMERPRIDPSSAERIFLTLSNYIFTAIFVTEMTIKVVALGWCLGKNTYLKSSWNILDGMLVMISVIDILVSLISNSGTKILGMLRVLRLLRTLRPLRVISRAPGLKLVVETLMSSLKPIGNIVVICCAFFIIFGILGVQLFKGKFFVCHGEDTKNITNKSDCLQANYKWVRHKYNFDNLGQALMSLFVLASKDGWVDIMYDGLDAVGVDQQPIMNYNPWMLLYFISFLLIVAFFVLNMFVGVVVENFHKCRRHQEAEEAKRREEKRLKRMEKKRRSKEKELAEAQSKPYYSDYSPTRLLIHKICTSHYLDLFITIVIGLNVITMSMEHYHQPKVLDEALKICNYIFTIIFVLESVFKLVAFGFRRFFKDRWNQLDLAIVLLSIMGITLEEIEVNASLPINPTIIRIMRVLRIALSFVLHDKLSWLSFPSLSLSLSLSLQVGNLGLLFMLLFFIFAALGVELFGDLICDELHPCEGLGRYATFKNFGMAFLLLFRVSTGDNWNGIMKDTLRDCSQDTGICYNTVVSPIYFVSFVLTAQFVLVNVVIAVLMKHLEESNKEAKEEAELEAEMELELETDPDPPHPPLEVSGCEVSGVYLKWCRFQAQHMSQTICLLRRPMFDSVSLVIQGSLEGELSLMDNLSGSICHYYALPPLPSKHFTEKQVNCIPVYPALPWSTGSIQSQTEEPTLHLTVPTDLFRPISPHSLSDSESIPRIPPPRRAHTLSRTLRRQVSSGSEELDTVDQEVSRIIRAGLAGRSDDGIGEGTGDQGARRQLKKYHSVDTQGQRALLLPRPLSWLDDPRRHSIEVCSSMESSPQRSSISSGFVSRGDSLQQQSSPRGRKKKMSPPCISVDPPEGSELPGGFHPALGMVPPPLPSRDTCLRRRAPSSDSKDSFDLANSLRRARRRASPSGRCEDFTALYC</sequence>
<organism evidence="25 26">
    <name type="scientific">Cyprinus carpio</name>
    <name type="common">Common carp</name>
    <dbReference type="NCBI Taxonomy" id="7962"/>
    <lineage>
        <taxon>Eukaryota</taxon>
        <taxon>Metazoa</taxon>
        <taxon>Chordata</taxon>
        <taxon>Craniata</taxon>
        <taxon>Vertebrata</taxon>
        <taxon>Euteleostomi</taxon>
        <taxon>Actinopterygii</taxon>
        <taxon>Neopterygii</taxon>
        <taxon>Teleostei</taxon>
        <taxon>Ostariophysi</taxon>
        <taxon>Cypriniformes</taxon>
        <taxon>Cyprinidae</taxon>
        <taxon>Cyprininae</taxon>
        <taxon>Cyprinus</taxon>
    </lineage>
</organism>
<evidence type="ECO:0000256" key="13">
    <source>
        <dbReference type="ARBA" id="ARBA00022989"/>
    </source>
</evidence>
<dbReference type="GO" id="GO:0098703">
    <property type="term" value="P:calcium ion import across plasma membrane"/>
    <property type="evidence" value="ECO:0007669"/>
    <property type="project" value="TreeGrafter"/>
</dbReference>
<feature type="domain" description="Ion transport" evidence="24">
    <location>
        <begin position="752"/>
        <end position="981"/>
    </location>
</feature>
<dbReference type="InterPro" id="IPR027359">
    <property type="entry name" value="Volt_channel_dom_sf"/>
</dbReference>
<keyword evidence="11 20" id="KW-0106">Calcium</keyword>
<dbReference type="PRINTS" id="PR00167">
    <property type="entry name" value="CACHANNEL"/>
</dbReference>
<evidence type="ECO:0000256" key="3">
    <source>
        <dbReference type="ARBA" id="ARBA00022448"/>
    </source>
</evidence>
<feature type="compositionally biased region" description="Basic residues" evidence="22">
    <location>
        <begin position="1551"/>
        <end position="1560"/>
    </location>
</feature>
<name>A0A8C2ANA1_CYPCA</name>
<keyword evidence="16" id="KW-0325">Glycoprotein</keyword>
<keyword evidence="10" id="KW-0677">Repeat</keyword>
<feature type="region of interest" description="Disordered" evidence="22">
    <location>
        <begin position="1040"/>
        <end position="1169"/>
    </location>
</feature>
<evidence type="ECO:0000256" key="21">
    <source>
        <dbReference type="RuleBase" id="RU003808"/>
    </source>
</evidence>
<protein>
    <recommendedName>
        <fullName evidence="21">Voltage-dependent T-type calcium channel subunit alpha</fullName>
    </recommendedName>
</protein>
<keyword evidence="13 23" id="KW-1133">Transmembrane helix</keyword>
<feature type="region of interest" description="Disordered" evidence="22">
    <location>
        <begin position="1"/>
        <end position="52"/>
    </location>
</feature>
<dbReference type="FunFam" id="1.20.120.350:FF:000008">
    <property type="entry name" value="Voltage-dependent T-type calcium channel subunit alpha"/>
    <property type="match status" value="1"/>
</dbReference>
<evidence type="ECO:0000256" key="14">
    <source>
        <dbReference type="ARBA" id="ARBA00023065"/>
    </source>
</evidence>
<keyword evidence="4" id="KW-1003">Cell membrane</keyword>
<dbReference type="FunFam" id="1.20.120.350:FF:000009">
    <property type="entry name" value="Voltage-dependent T-type calcium channel subunit alpha"/>
    <property type="match status" value="1"/>
</dbReference>
<evidence type="ECO:0000256" key="23">
    <source>
        <dbReference type="SAM" id="Phobius"/>
    </source>
</evidence>
<evidence type="ECO:0000256" key="22">
    <source>
        <dbReference type="SAM" id="MobiDB-lite"/>
    </source>
</evidence>
<dbReference type="PANTHER" id="PTHR45628">
    <property type="entry name" value="VOLTAGE-DEPENDENT CALCIUM CHANNEL TYPE A SUBUNIT ALPHA-1"/>
    <property type="match status" value="1"/>
</dbReference>
<feature type="region of interest" description="Disordered" evidence="22">
    <location>
        <begin position="483"/>
        <end position="505"/>
    </location>
</feature>
<evidence type="ECO:0000256" key="20">
    <source>
        <dbReference type="PIRSR" id="PIRSR602077-1"/>
    </source>
</evidence>
<keyword evidence="9 23" id="KW-0812">Transmembrane</keyword>
<dbReference type="Gene3D" id="1.10.287.70">
    <property type="match status" value="4"/>
</dbReference>
<evidence type="ECO:0000256" key="4">
    <source>
        <dbReference type="ARBA" id="ARBA00022475"/>
    </source>
</evidence>
<reference evidence="25" key="1">
    <citation type="submission" date="2025-08" db="UniProtKB">
        <authorList>
            <consortium name="Ensembl"/>
        </authorList>
    </citation>
    <scope>IDENTIFICATION</scope>
</reference>
<feature type="region of interest" description="Disordered" evidence="22">
    <location>
        <begin position="1182"/>
        <end position="1219"/>
    </location>
</feature>
<dbReference type="PANTHER" id="PTHR45628:SF33">
    <property type="entry name" value="VOLTAGE-DEPENDENT T-TYPE CALCIUM CHANNEL SUBUNIT ALPHA-1G"/>
    <property type="match status" value="1"/>
</dbReference>
<feature type="domain" description="Ion transport" evidence="24">
    <location>
        <begin position="1591"/>
        <end position="1843"/>
    </location>
</feature>
<feature type="region of interest" description="Disordered" evidence="22">
    <location>
        <begin position="1542"/>
        <end position="1564"/>
    </location>
</feature>
<feature type="transmembrane region" description="Helical" evidence="23">
    <location>
        <begin position="1339"/>
        <end position="1358"/>
    </location>
</feature>
<feature type="compositionally biased region" description="Polar residues" evidence="22">
    <location>
        <begin position="2093"/>
        <end position="2120"/>
    </location>
</feature>
<keyword evidence="5" id="KW-0963">Cytoplasm</keyword>
<evidence type="ECO:0000256" key="15">
    <source>
        <dbReference type="ARBA" id="ARBA00023136"/>
    </source>
</evidence>
<dbReference type="Gene3D" id="1.20.120.350">
    <property type="entry name" value="Voltage-gated potassium channels. Chain C"/>
    <property type="match status" value="4"/>
</dbReference>
<proteinExistence type="inferred from homology"/>
<dbReference type="InterPro" id="IPR005445">
    <property type="entry name" value="VDCC_T_a1"/>
</dbReference>
<evidence type="ECO:0000256" key="5">
    <source>
        <dbReference type="ARBA" id="ARBA00022490"/>
    </source>
</evidence>
<dbReference type="FunFam" id="1.10.287.70:FF:000032">
    <property type="entry name" value="Voltage-dependent T-type calcium channel subunit alpha"/>
    <property type="match status" value="1"/>
</dbReference>
<feature type="compositionally biased region" description="Basic residues" evidence="22">
    <location>
        <begin position="1999"/>
        <end position="2011"/>
    </location>
</feature>
<keyword evidence="14" id="KW-0406">Ion transport</keyword>
<feature type="compositionally biased region" description="Polar residues" evidence="22">
    <location>
        <begin position="1064"/>
        <end position="1077"/>
    </location>
</feature>
<feature type="compositionally biased region" description="Acidic residues" evidence="22">
    <location>
        <begin position="1847"/>
        <end position="1861"/>
    </location>
</feature>